<dbReference type="Proteomes" id="UP001207468">
    <property type="component" value="Unassembled WGS sequence"/>
</dbReference>
<proteinExistence type="predicted"/>
<organism evidence="1 2">
    <name type="scientific">Russula earlei</name>
    <dbReference type="NCBI Taxonomy" id="71964"/>
    <lineage>
        <taxon>Eukaryota</taxon>
        <taxon>Fungi</taxon>
        <taxon>Dikarya</taxon>
        <taxon>Basidiomycota</taxon>
        <taxon>Agaricomycotina</taxon>
        <taxon>Agaricomycetes</taxon>
        <taxon>Russulales</taxon>
        <taxon>Russulaceae</taxon>
        <taxon>Russula</taxon>
    </lineage>
</organism>
<keyword evidence="2" id="KW-1185">Reference proteome</keyword>
<sequence>MSIPPDPPWKKRTRPCPFYSQGRCVFAESCGFLHDAKIKSSVNRELASSCLDAGSSRDSSSSMGTMIVKPLNAVVAYSPSSLSPSSRSPRMASLLSALQNIIGPPSPNSAEFSLPQEDIPSTDASDVSHLPHEATQCTDRDCRGNLELEDVSRADVANATSPAVNDDMPEAPQPDSVTPPCLLSPVQIGSVPPVPFPHTASLGGVSLSRGDSIDSGYAETWIDPTPFSLSPPQSDRRSSTLDLLFFAVRITFVSRVAKTVSFFPYSAIH</sequence>
<gene>
    <name evidence="1" type="ORF">F5148DRAFT_905303</name>
</gene>
<evidence type="ECO:0000313" key="2">
    <source>
        <dbReference type="Proteomes" id="UP001207468"/>
    </source>
</evidence>
<accession>A0ACC0UC69</accession>
<comment type="caution">
    <text evidence="1">The sequence shown here is derived from an EMBL/GenBank/DDBJ whole genome shotgun (WGS) entry which is preliminary data.</text>
</comment>
<reference evidence="1" key="1">
    <citation type="submission" date="2021-03" db="EMBL/GenBank/DDBJ databases">
        <title>Evolutionary priming and transition to the ectomycorrhizal habit in an iconic lineage of mushroom-forming fungi: is preadaptation a requirement?</title>
        <authorList>
            <consortium name="DOE Joint Genome Institute"/>
            <person name="Looney B.P."/>
            <person name="Miyauchi S."/>
            <person name="Morin E."/>
            <person name="Drula E."/>
            <person name="Courty P.E."/>
            <person name="Chicoki N."/>
            <person name="Fauchery L."/>
            <person name="Kohler A."/>
            <person name="Kuo A."/>
            <person name="LaButti K."/>
            <person name="Pangilinan J."/>
            <person name="Lipzen A."/>
            <person name="Riley R."/>
            <person name="Andreopoulos W."/>
            <person name="He G."/>
            <person name="Johnson J."/>
            <person name="Barry K.W."/>
            <person name="Grigoriev I.V."/>
            <person name="Nagy L."/>
            <person name="Hibbett D."/>
            <person name="Henrissat B."/>
            <person name="Matheny P.B."/>
            <person name="Labbe J."/>
            <person name="Martin A.F."/>
        </authorList>
    </citation>
    <scope>NUCLEOTIDE SEQUENCE</scope>
    <source>
        <strain evidence="1">BPL698</strain>
    </source>
</reference>
<name>A0ACC0UC69_9AGAM</name>
<evidence type="ECO:0000313" key="1">
    <source>
        <dbReference type="EMBL" id="KAI9508442.1"/>
    </source>
</evidence>
<protein>
    <submittedName>
        <fullName evidence="1">Uncharacterized protein</fullName>
    </submittedName>
</protein>
<dbReference type="EMBL" id="JAGFNK010000090">
    <property type="protein sequence ID" value="KAI9508442.1"/>
    <property type="molecule type" value="Genomic_DNA"/>
</dbReference>